<keyword evidence="3" id="KW-1185">Reference proteome</keyword>
<feature type="transmembrane region" description="Helical" evidence="1">
    <location>
        <begin position="55"/>
        <end position="75"/>
    </location>
</feature>
<accession>A0A9E9C9Y3</accession>
<dbReference type="KEGG" id="tsin:OXH18_24100"/>
<reference evidence="2" key="1">
    <citation type="submission" date="2022-12" db="EMBL/GenBank/DDBJ databases">
        <title>Polyphasic identification of a Novel Hot-Spring Cyanobacterium Ocullathermofonsia sinensis gen nov. sp. nov. and Genomic Insights on its Adaptations to the Thermal Habitat.</title>
        <authorList>
            <person name="Daroch M."/>
            <person name="Tang J."/>
            <person name="Jiang Y."/>
        </authorList>
    </citation>
    <scope>NUCLEOTIDE SEQUENCE</scope>
    <source>
        <strain evidence="2">PKUAC-SCTA174</strain>
    </source>
</reference>
<dbReference type="EMBL" id="CP113797">
    <property type="protein sequence ID" value="WAL60212.1"/>
    <property type="molecule type" value="Genomic_DNA"/>
</dbReference>
<evidence type="ECO:0000313" key="3">
    <source>
        <dbReference type="Proteomes" id="UP001163152"/>
    </source>
</evidence>
<proteinExistence type="predicted"/>
<keyword evidence="1" id="KW-0472">Membrane</keyword>
<dbReference type="RefSeq" id="WP_268610075.1">
    <property type="nucleotide sequence ID" value="NZ_CP113797.1"/>
</dbReference>
<gene>
    <name evidence="2" type="ORF">OXH18_24100</name>
</gene>
<keyword evidence="1" id="KW-0812">Transmembrane</keyword>
<dbReference type="AlphaFoldDB" id="A0A9E9C9Y3"/>
<keyword evidence="1" id="KW-1133">Transmembrane helix</keyword>
<protein>
    <submittedName>
        <fullName evidence="2">Uncharacterized protein</fullName>
    </submittedName>
</protein>
<evidence type="ECO:0000313" key="2">
    <source>
        <dbReference type="EMBL" id="WAL60212.1"/>
    </source>
</evidence>
<organism evidence="2 3">
    <name type="scientific">Thermocoleostomius sinensis A174</name>
    <dbReference type="NCBI Taxonomy" id="2016057"/>
    <lineage>
        <taxon>Bacteria</taxon>
        <taxon>Bacillati</taxon>
        <taxon>Cyanobacteriota</taxon>
        <taxon>Cyanophyceae</taxon>
        <taxon>Oculatellales</taxon>
        <taxon>Oculatellaceae</taxon>
        <taxon>Thermocoleostomius</taxon>
    </lineage>
</organism>
<dbReference type="Proteomes" id="UP001163152">
    <property type="component" value="Chromosome"/>
</dbReference>
<name>A0A9E9C9Y3_9CYAN</name>
<sequence>MATFELFQHPWLWSSDLGGCDLMQQGLLWHGTIVHSVFAQFDTDVFKPVRGFFNYFIQSGQIWALLIGTAVGYLFRSLTSYG</sequence>
<evidence type="ECO:0000256" key="1">
    <source>
        <dbReference type="SAM" id="Phobius"/>
    </source>
</evidence>